<dbReference type="EMBL" id="CP053708">
    <property type="protein sequence ID" value="QKE88815.1"/>
    <property type="molecule type" value="Genomic_DNA"/>
</dbReference>
<dbReference type="PROSITE" id="PS51318">
    <property type="entry name" value="TAT"/>
    <property type="match status" value="1"/>
</dbReference>
<sequence>MDPCATAGRAGTGRALTMHRRSFLAGGVAGSSLGVLAARATPRSGTSPAGWPTFTADEVAGLQPLAQFQAKGGLWSVYERRDGQVGTLWFVSPDRRMLGLPRRLEACGAGDTTFYAGLDFETVALSGPDLLADHLLVHGDDPDPEAVRLIAPPVASRPVAADQGPRLLWTFFLGTRQGSDTMPVTPAGSTRNWHVDQAVPGLTNNAPMVARRLEGLLGGWMPALVKVLPIDAHRFWEVMLFADVRMGGPPVTPTFQRVCLVENGVVTRTRFFGSYPVFGPPDDPIAGHPAASVFYAALLAFVLSWQADLAGGTDCTLPDQSWSDMARHAFARELMTRPGGVYPRYGAVDRDYAGSEYDGFQDTFTSSLLANLEWGRFGQAHDVLAGFLSDFVLDNGLVRMRGTEIGQTGLGLSLIARYGLLTGDMQTLRRFRVRIAAMAGMLTTLHDRSLALPGRDPGYGLLSGWSESDSCLFADPSVWWKPYFGNSALAARGLADLGALWPRIDSSGAATGAAWVSRSAVLVRQLDTTLRRSVRYDLDPPYVPILPGRSETFRESLTRRTPSEQQWAHRVYAELLQAGVLAPDLENLVIDAMRGHGATSVGVVANIGPPDAQSRDLLGFISYGYARALLRQDRIPEYLLFLYAHRHHLHTPGSWTAAEVAGLKGDLPLFCMPAQLTIPILLRWMLVCEDETEEMLHLGRALPRDWVMSPAGVSIVGAATRWGPVDFALRTDPVGQAMRADILLPPNARCLVRLVLRHDKALGVRGLDVVGAVATPVVAAPGGTRDGSVIMLRGDSGNSGRIQVSARLYRL</sequence>
<organism evidence="1 2">
    <name type="scientific">Lichenicola cladoniae</name>
    <dbReference type="NCBI Taxonomy" id="1484109"/>
    <lineage>
        <taxon>Bacteria</taxon>
        <taxon>Pseudomonadati</taxon>
        <taxon>Pseudomonadota</taxon>
        <taxon>Alphaproteobacteria</taxon>
        <taxon>Acetobacterales</taxon>
        <taxon>Acetobacteraceae</taxon>
        <taxon>Lichenicola</taxon>
    </lineage>
</organism>
<dbReference type="RefSeq" id="WP_171832778.1">
    <property type="nucleotide sequence ID" value="NZ_CP053708.1"/>
</dbReference>
<dbReference type="KEGG" id="lck:HN018_00990"/>
<name>A0A6M8HL27_9PROT</name>
<accession>A0A6M8HL27</accession>
<reference evidence="1 2" key="1">
    <citation type="journal article" date="2014" name="World J. Microbiol. Biotechnol.">
        <title>Biodiversity and physiological characteristics of Antarctic and Arctic lichens-associated bacteria.</title>
        <authorList>
            <person name="Lee Y.M."/>
            <person name="Kim E.H."/>
            <person name="Lee H.K."/>
            <person name="Hong S.G."/>
        </authorList>
    </citation>
    <scope>NUCLEOTIDE SEQUENCE [LARGE SCALE GENOMIC DNA]</scope>
    <source>
        <strain evidence="1 2">PAMC 26569</strain>
    </source>
</reference>
<gene>
    <name evidence="1" type="ORF">HN018_00990</name>
</gene>
<dbReference type="Proteomes" id="UP000500767">
    <property type="component" value="Chromosome"/>
</dbReference>
<protein>
    <submittedName>
        <fullName evidence="1">Tat pathway signal protein</fullName>
    </submittedName>
</protein>
<evidence type="ECO:0000313" key="1">
    <source>
        <dbReference type="EMBL" id="QKE88815.1"/>
    </source>
</evidence>
<dbReference type="InterPro" id="IPR006311">
    <property type="entry name" value="TAT_signal"/>
</dbReference>
<proteinExistence type="predicted"/>
<keyword evidence="2" id="KW-1185">Reference proteome</keyword>
<evidence type="ECO:0000313" key="2">
    <source>
        <dbReference type="Proteomes" id="UP000500767"/>
    </source>
</evidence>
<dbReference type="AlphaFoldDB" id="A0A6M8HL27"/>